<gene>
    <name evidence="1" type="ORF">GCM10011499_37600</name>
</gene>
<sequence length="87" mass="10118">MNHVRMTYTERLLAIVQVYCAATGMTREQVSYQVFRDQRRLGRMAEGEASITVRSFDSALIWLSANWPATEQWPDYLHRPVDVEVAQ</sequence>
<protein>
    <submittedName>
        <fullName evidence="1">Uncharacterized protein</fullName>
    </submittedName>
</protein>
<dbReference type="AlphaFoldDB" id="A0A916RQX3"/>
<reference evidence="1 2" key="1">
    <citation type="journal article" date="2014" name="Int. J. Syst. Evol. Microbiol.">
        <title>Complete genome sequence of Corynebacterium casei LMG S-19264T (=DSM 44701T), isolated from a smear-ripened cheese.</title>
        <authorList>
            <consortium name="US DOE Joint Genome Institute (JGI-PGF)"/>
            <person name="Walter F."/>
            <person name="Albersmeier A."/>
            <person name="Kalinowski J."/>
            <person name="Ruckert C."/>
        </authorList>
    </citation>
    <scope>NUCLEOTIDE SEQUENCE [LARGE SCALE GENOMIC DNA]</scope>
    <source>
        <strain evidence="1 2">CGMCC 1.15896</strain>
    </source>
</reference>
<dbReference type="Proteomes" id="UP000596977">
    <property type="component" value="Unassembled WGS sequence"/>
</dbReference>
<evidence type="ECO:0000313" key="2">
    <source>
        <dbReference type="Proteomes" id="UP000596977"/>
    </source>
</evidence>
<keyword evidence="2" id="KW-1185">Reference proteome</keyword>
<organism evidence="1 2">
    <name type="scientific">Pelagibacterium lentulum</name>
    <dbReference type="NCBI Taxonomy" id="2029865"/>
    <lineage>
        <taxon>Bacteria</taxon>
        <taxon>Pseudomonadati</taxon>
        <taxon>Pseudomonadota</taxon>
        <taxon>Alphaproteobacteria</taxon>
        <taxon>Hyphomicrobiales</taxon>
        <taxon>Devosiaceae</taxon>
        <taxon>Pelagibacterium</taxon>
    </lineage>
</organism>
<name>A0A916RQX3_9HYPH</name>
<comment type="caution">
    <text evidence="1">The sequence shown here is derived from an EMBL/GenBank/DDBJ whole genome shotgun (WGS) entry which is preliminary data.</text>
</comment>
<proteinExistence type="predicted"/>
<accession>A0A916RQX3</accession>
<evidence type="ECO:0000313" key="1">
    <source>
        <dbReference type="EMBL" id="GGA63715.1"/>
    </source>
</evidence>
<dbReference type="EMBL" id="BMKB01000010">
    <property type="protein sequence ID" value="GGA63715.1"/>
    <property type="molecule type" value="Genomic_DNA"/>
</dbReference>